<dbReference type="SUPFAM" id="SSF46689">
    <property type="entry name" value="Homeodomain-like"/>
    <property type="match status" value="1"/>
</dbReference>
<dbReference type="Gene3D" id="1.10.10.60">
    <property type="entry name" value="Homeodomain-like"/>
    <property type="match status" value="1"/>
</dbReference>
<feature type="region of interest" description="Disordered" evidence="3">
    <location>
        <begin position="192"/>
        <end position="211"/>
    </location>
</feature>
<dbReference type="Proteomes" id="UP001165074">
    <property type="component" value="Unassembled WGS sequence"/>
</dbReference>
<dbReference type="PROSITE" id="PS51257">
    <property type="entry name" value="PROKAR_LIPOPROTEIN"/>
    <property type="match status" value="1"/>
</dbReference>
<keyword evidence="1" id="KW-0805">Transcription regulation</keyword>
<evidence type="ECO:0000256" key="3">
    <source>
        <dbReference type="SAM" id="MobiDB-lite"/>
    </source>
</evidence>
<evidence type="ECO:0000256" key="2">
    <source>
        <dbReference type="ARBA" id="ARBA00023163"/>
    </source>
</evidence>
<accession>A0A9W6VY55</accession>
<dbReference type="Gene3D" id="1.10.357.10">
    <property type="entry name" value="Tetracycline Repressor, domain 2"/>
    <property type="match status" value="1"/>
</dbReference>
<gene>
    <name evidence="5" type="ORF">Airi02_076220</name>
</gene>
<protein>
    <submittedName>
        <fullName evidence="5">TetR family transcriptional regulator</fullName>
    </submittedName>
</protein>
<dbReference type="Pfam" id="PF13305">
    <property type="entry name" value="TetR_C_33"/>
    <property type="match status" value="1"/>
</dbReference>
<dbReference type="AlphaFoldDB" id="A0A9W6VY55"/>
<evidence type="ECO:0000256" key="1">
    <source>
        <dbReference type="ARBA" id="ARBA00023015"/>
    </source>
</evidence>
<comment type="caution">
    <text evidence="5">The sequence shown here is derived from an EMBL/GenBank/DDBJ whole genome shotgun (WGS) entry which is preliminary data.</text>
</comment>
<evidence type="ECO:0000313" key="5">
    <source>
        <dbReference type="EMBL" id="GLY89693.1"/>
    </source>
</evidence>
<dbReference type="InterPro" id="IPR036271">
    <property type="entry name" value="Tet_transcr_reg_TetR-rel_C_sf"/>
</dbReference>
<reference evidence="5" key="1">
    <citation type="submission" date="2023-03" db="EMBL/GenBank/DDBJ databases">
        <title>Actinoallomurus iriomotensis NBRC 103684.</title>
        <authorList>
            <person name="Ichikawa N."/>
            <person name="Sato H."/>
            <person name="Tonouchi N."/>
        </authorList>
    </citation>
    <scope>NUCLEOTIDE SEQUENCE</scope>
    <source>
        <strain evidence="5">NBRC 103684</strain>
    </source>
</reference>
<feature type="domain" description="HTH-type transcriptional regulator MT1864/Rv1816-like C-terminal" evidence="4">
    <location>
        <begin position="87"/>
        <end position="183"/>
    </location>
</feature>
<keyword evidence="2" id="KW-0804">Transcription</keyword>
<name>A0A9W6VY55_9ACTN</name>
<organism evidence="5 6">
    <name type="scientific">Actinoallomurus iriomotensis</name>
    <dbReference type="NCBI Taxonomy" id="478107"/>
    <lineage>
        <taxon>Bacteria</taxon>
        <taxon>Bacillati</taxon>
        <taxon>Actinomycetota</taxon>
        <taxon>Actinomycetes</taxon>
        <taxon>Streptosporangiales</taxon>
        <taxon>Thermomonosporaceae</taxon>
        <taxon>Actinoallomurus</taxon>
    </lineage>
</organism>
<dbReference type="EMBL" id="BSTK01000014">
    <property type="protein sequence ID" value="GLY89693.1"/>
    <property type="molecule type" value="Genomic_DNA"/>
</dbReference>
<dbReference type="InterPro" id="IPR009057">
    <property type="entry name" value="Homeodomain-like_sf"/>
</dbReference>
<keyword evidence="6" id="KW-1185">Reference proteome</keyword>
<proteinExistence type="predicted"/>
<dbReference type="InterPro" id="IPR025996">
    <property type="entry name" value="MT1864/Rv1816-like_C"/>
</dbReference>
<dbReference type="RefSeq" id="WP_285580104.1">
    <property type="nucleotide sequence ID" value="NZ_BSTK01000014.1"/>
</dbReference>
<sequence>MGGSRAAYRAVVPQLVAVGCAALAGELGFANLTMGLLAERLGVRTPSLYEHVSGQEDLDRRIAALALSEAADAVGVAVQGYAGRDALAAATRAFRGFVPEHPGRYAATIGVEPTGPDDPMASASQRLLDAFTAVLRGYEIKEGDVDHALRMLRGLCHGFATSQAANGFQRSVDVDDGFEWLIAFADRGLRAGERRSAGPRGTERGRAPSKR</sequence>
<evidence type="ECO:0000259" key="4">
    <source>
        <dbReference type="Pfam" id="PF13305"/>
    </source>
</evidence>
<evidence type="ECO:0000313" key="6">
    <source>
        <dbReference type="Proteomes" id="UP001165074"/>
    </source>
</evidence>
<dbReference type="SUPFAM" id="SSF48498">
    <property type="entry name" value="Tetracyclin repressor-like, C-terminal domain"/>
    <property type="match status" value="1"/>
</dbReference>